<sequence>MSRRSRRPATMLAGLLVLVLTASVVPSASAAGVADASRTPAVPLTELTVASERVASGLRRPIAITGLPDGRMLIAEKNGTVRAYHPDAGLAADPVLDLTARVDTSNNERGLLGITPAPDFARTGILYVAYTSLPAGALTLARVPLGAPDRLQVLLTQEHAEYGNHNGGQVAFGRDGYLYWSTGDGGHANDPYKAGQDLGTLLGKIVRIDVNRACGATAYCVPAGNPFVRTPGARPEIWLYGLRNPWRFSVDPADGSLWIGDVGQGLVEEINHIRPWQGGANLGWSCREGTPIFDPEQCRPGVRYTDPVFEYDHLNDNCSVTGGVVYRGSRTPEARGTYIASDYCSTRVFAVRPRSGGGYDSAVIGNLPTQPTAIATDVHGELYSLSDLPGWLNRVWFEHVPPPAAG</sequence>
<evidence type="ECO:0000313" key="3">
    <source>
        <dbReference type="EMBL" id="MDP9794153.1"/>
    </source>
</evidence>
<comment type="caution">
    <text evidence="3">The sequence shown here is derived from an EMBL/GenBank/DDBJ whole genome shotgun (WGS) entry which is preliminary data.</text>
</comment>
<feature type="chain" id="PRO_5046352454" evidence="1">
    <location>
        <begin position="31"/>
        <end position="406"/>
    </location>
</feature>
<dbReference type="InterPro" id="IPR011042">
    <property type="entry name" value="6-blade_b-propeller_TolB-like"/>
</dbReference>
<dbReference type="PANTHER" id="PTHR19328:SF75">
    <property type="entry name" value="ALDOSE SUGAR DEHYDROGENASE YLII"/>
    <property type="match status" value="1"/>
</dbReference>
<feature type="domain" description="Glucose/Sorbosone dehydrogenase" evidence="2">
    <location>
        <begin position="58"/>
        <end position="353"/>
    </location>
</feature>
<dbReference type="Pfam" id="PF07995">
    <property type="entry name" value="GSDH"/>
    <property type="match status" value="1"/>
</dbReference>
<organism evidence="3 4">
    <name type="scientific">Catenuloplanes nepalensis</name>
    <dbReference type="NCBI Taxonomy" id="587533"/>
    <lineage>
        <taxon>Bacteria</taxon>
        <taxon>Bacillati</taxon>
        <taxon>Actinomycetota</taxon>
        <taxon>Actinomycetes</taxon>
        <taxon>Micromonosporales</taxon>
        <taxon>Micromonosporaceae</taxon>
        <taxon>Catenuloplanes</taxon>
    </lineage>
</organism>
<keyword evidence="4" id="KW-1185">Reference proteome</keyword>
<feature type="signal peptide" evidence="1">
    <location>
        <begin position="1"/>
        <end position="30"/>
    </location>
</feature>
<dbReference type="Proteomes" id="UP001240984">
    <property type="component" value="Unassembled WGS sequence"/>
</dbReference>
<keyword evidence="1" id="KW-0732">Signal</keyword>
<dbReference type="Gene3D" id="2.120.10.30">
    <property type="entry name" value="TolB, C-terminal domain"/>
    <property type="match status" value="1"/>
</dbReference>
<dbReference type="RefSeq" id="WP_306829286.1">
    <property type="nucleotide sequence ID" value="NZ_JAUSRA010000001.1"/>
</dbReference>
<dbReference type="InterPro" id="IPR012938">
    <property type="entry name" value="Glc/Sorbosone_DH"/>
</dbReference>
<dbReference type="SUPFAM" id="SSF50952">
    <property type="entry name" value="Soluble quinoprotein glucose dehydrogenase"/>
    <property type="match status" value="1"/>
</dbReference>
<evidence type="ECO:0000259" key="2">
    <source>
        <dbReference type="Pfam" id="PF07995"/>
    </source>
</evidence>
<reference evidence="3 4" key="1">
    <citation type="submission" date="2023-07" db="EMBL/GenBank/DDBJ databases">
        <title>Sequencing the genomes of 1000 actinobacteria strains.</title>
        <authorList>
            <person name="Klenk H.-P."/>
        </authorList>
    </citation>
    <scope>NUCLEOTIDE SEQUENCE [LARGE SCALE GENOMIC DNA]</scope>
    <source>
        <strain evidence="3 4">DSM 44710</strain>
    </source>
</reference>
<accession>A0ABT9MRT7</accession>
<dbReference type="EMBL" id="JAUSRA010000001">
    <property type="protein sequence ID" value="MDP9794153.1"/>
    <property type="molecule type" value="Genomic_DNA"/>
</dbReference>
<evidence type="ECO:0000256" key="1">
    <source>
        <dbReference type="SAM" id="SignalP"/>
    </source>
</evidence>
<dbReference type="PANTHER" id="PTHR19328">
    <property type="entry name" value="HEDGEHOG-INTERACTING PROTEIN"/>
    <property type="match status" value="1"/>
</dbReference>
<evidence type="ECO:0000313" key="4">
    <source>
        <dbReference type="Proteomes" id="UP001240984"/>
    </source>
</evidence>
<name>A0ABT9MRT7_9ACTN</name>
<dbReference type="InterPro" id="IPR011041">
    <property type="entry name" value="Quinoprot_gluc/sorb_DH_b-prop"/>
</dbReference>
<protein>
    <submittedName>
        <fullName evidence="3">Glucose/arabinose dehydrogenase</fullName>
    </submittedName>
</protein>
<proteinExistence type="predicted"/>
<gene>
    <name evidence="3" type="ORF">J2S43_002665</name>
</gene>